<dbReference type="Pfam" id="PF00035">
    <property type="entry name" value="dsrm"/>
    <property type="match status" value="1"/>
</dbReference>
<dbReference type="SMART" id="SM00535">
    <property type="entry name" value="RIBOc"/>
    <property type="match status" value="1"/>
</dbReference>
<dbReference type="AlphaFoldDB" id="A0A2H0WKK1"/>
<dbReference type="PROSITE" id="PS50142">
    <property type="entry name" value="RNASE_3_2"/>
    <property type="match status" value="1"/>
</dbReference>
<dbReference type="GO" id="GO:0006397">
    <property type="term" value="P:mRNA processing"/>
    <property type="evidence" value="ECO:0007669"/>
    <property type="project" value="UniProtKB-UniRule"/>
</dbReference>
<feature type="domain" description="RNase III" evidence="11">
    <location>
        <begin position="4"/>
        <end position="133"/>
    </location>
</feature>
<comment type="subcellular location">
    <subcellularLocation>
        <location evidence="9">Cytoplasm</location>
    </subcellularLocation>
</comment>
<dbReference type="PROSITE" id="PS00517">
    <property type="entry name" value="RNASE_3_1"/>
    <property type="match status" value="1"/>
</dbReference>
<dbReference type="GO" id="GO:0004525">
    <property type="term" value="F:ribonuclease III activity"/>
    <property type="evidence" value="ECO:0007669"/>
    <property type="project" value="UniProtKB-UniRule"/>
</dbReference>
<evidence type="ECO:0000256" key="8">
    <source>
        <dbReference type="ARBA" id="ARBA00022884"/>
    </source>
</evidence>
<comment type="caution">
    <text evidence="12">The sequence shown here is derived from an EMBL/GenBank/DDBJ whole genome shotgun (WGS) entry which is preliminary data.</text>
</comment>
<keyword evidence="9" id="KW-0819">tRNA processing</keyword>
<dbReference type="CDD" id="cd00593">
    <property type="entry name" value="RIBOc"/>
    <property type="match status" value="1"/>
</dbReference>
<evidence type="ECO:0000256" key="6">
    <source>
        <dbReference type="ARBA" id="ARBA00022759"/>
    </source>
</evidence>
<dbReference type="PANTHER" id="PTHR11207:SF0">
    <property type="entry name" value="RIBONUCLEASE 3"/>
    <property type="match status" value="1"/>
</dbReference>
<dbReference type="EC" id="3.1.26.3" evidence="9"/>
<dbReference type="InterPro" id="IPR036389">
    <property type="entry name" value="RNase_III_sf"/>
</dbReference>
<protein>
    <recommendedName>
        <fullName evidence="9">Ribonuclease 3</fullName>
        <ecNumber evidence="9">3.1.26.3</ecNumber>
    </recommendedName>
    <alternativeName>
        <fullName evidence="9">Ribonuclease III</fullName>
        <shortName evidence="9">RNase III</shortName>
    </alternativeName>
</protein>
<sequence length="231" mass="26083">MSKLSDLETKLGIKFNDSKLLEEALTHRSFLNESREKKIKQNERLEFLGDAVLELAVTEFLFEKFPKKPEGELTALRAALVNARTLFLVADKLNLGNYLRMSKGEAKEKGKSRQVILADAVEALIGAIYLDKGTRPAEKFIKYYVCEMIDGVLENKTWRDAKSLFQERSQEFTGITPTYEVLSESGPDHKKHFAVGVYLEDELMAKGEGFSKQEAQVEAAEKALKVKGWGE</sequence>
<keyword evidence="3 9" id="KW-0698">rRNA processing</keyword>
<dbReference type="InterPro" id="IPR014720">
    <property type="entry name" value="dsRBD_dom"/>
</dbReference>
<dbReference type="GO" id="GO:0005737">
    <property type="term" value="C:cytoplasm"/>
    <property type="evidence" value="ECO:0007669"/>
    <property type="project" value="UniProtKB-SubCell"/>
</dbReference>
<feature type="active site" evidence="9">
    <location>
        <position position="122"/>
    </location>
</feature>
<keyword evidence="9" id="KW-0479">Metal-binding</keyword>
<dbReference type="Pfam" id="PF14622">
    <property type="entry name" value="Ribonucleas_3_3"/>
    <property type="match status" value="1"/>
</dbReference>
<keyword evidence="5 9" id="KW-0540">Nuclease</keyword>
<keyword evidence="9" id="KW-0460">Magnesium</keyword>
<dbReference type="GO" id="GO:0046872">
    <property type="term" value="F:metal ion binding"/>
    <property type="evidence" value="ECO:0007669"/>
    <property type="project" value="UniProtKB-KW"/>
</dbReference>
<keyword evidence="8 9" id="KW-0694">RNA-binding</keyword>
<keyword evidence="9" id="KW-0963">Cytoplasm</keyword>
<dbReference type="SUPFAM" id="SSF69065">
    <property type="entry name" value="RNase III domain-like"/>
    <property type="match status" value="1"/>
</dbReference>
<dbReference type="PROSITE" id="PS50137">
    <property type="entry name" value="DS_RBD"/>
    <property type="match status" value="1"/>
</dbReference>
<dbReference type="PANTHER" id="PTHR11207">
    <property type="entry name" value="RIBONUCLEASE III"/>
    <property type="match status" value="1"/>
</dbReference>
<dbReference type="GO" id="GO:0006364">
    <property type="term" value="P:rRNA processing"/>
    <property type="evidence" value="ECO:0007669"/>
    <property type="project" value="UniProtKB-UniRule"/>
</dbReference>
<evidence type="ECO:0000256" key="7">
    <source>
        <dbReference type="ARBA" id="ARBA00022801"/>
    </source>
</evidence>
<evidence type="ECO:0000259" key="11">
    <source>
        <dbReference type="PROSITE" id="PS50142"/>
    </source>
</evidence>
<dbReference type="Gene3D" id="1.10.1520.10">
    <property type="entry name" value="Ribonuclease III domain"/>
    <property type="match status" value="1"/>
</dbReference>
<comment type="catalytic activity">
    <reaction evidence="1 9">
        <text>Endonucleolytic cleavage to 5'-phosphomonoester.</text>
        <dbReference type="EC" id="3.1.26.3"/>
    </reaction>
</comment>
<dbReference type="GO" id="GO:0008033">
    <property type="term" value="P:tRNA processing"/>
    <property type="evidence" value="ECO:0007669"/>
    <property type="project" value="UniProtKB-KW"/>
</dbReference>
<evidence type="ECO:0000256" key="2">
    <source>
        <dbReference type="ARBA" id="ARBA00010183"/>
    </source>
</evidence>
<proteinExistence type="inferred from homology"/>
<keyword evidence="4 9" id="KW-0507">mRNA processing</keyword>
<keyword evidence="7 9" id="KW-0378">Hydrolase</keyword>
<dbReference type="GO" id="GO:0010468">
    <property type="term" value="P:regulation of gene expression"/>
    <property type="evidence" value="ECO:0007669"/>
    <property type="project" value="TreeGrafter"/>
</dbReference>
<feature type="domain" description="DRBM" evidence="10">
    <location>
        <begin position="160"/>
        <end position="225"/>
    </location>
</feature>
<dbReference type="CDD" id="cd10845">
    <property type="entry name" value="DSRM_RNAse_III_family"/>
    <property type="match status" value="1"/>
</dbReference>
<keyword evidence="6 9" id="KW-0255">Endonuclease</keyword>
<evidence type="ECO:0000256" key="5">
    <source>
        <dbReference type="ARBA" id="ARBA00022722"/>
    </source>
</evidence>
<evidence type="ECO:0000259" key="10">
    <source>
        <dbReference type="PROSITE" id="PS50137"/>
    </source>
</evidence>
<dbReference type="SMART" id="SM00358">
    <property type="entry name" value="DSRM"/>
    <property type="match status" value="1"/>
</dbReference>
<evidence type="ECO:0000256" key="4">
    <source>
        <dbReference type="ARBA" id="ARBA00022664"/>
    </source>
</evidence>
<dbReference type="GO" id="GO:0003725">
    <property type="term" value="F:double-stranded RNA binding"/>
    <property type="evidence" value="ECO:0007669"/>
    <property type="project" value="TreeGrafter"/>
</dbReference>
<organism evidence="12 13">
    <name type="scientific">Candidatus Tagabacteria bacterium CG09_land_8_20_14_0_10_41_14</name>
    <dbReference type="NCBI Taxonomy" id="1975021"/>
    <lineage>
        <taxon>Bacteria</taxon>
        <taxon>Candidatus Tagaibacteriota</taxon>
    </lineage>
</organism>
<dbReference type="FunFam" id="1.10.1520.10:FF:000001">
    <property type="entry name" value="Ribonuclease 3"/>
    <property type="match status" value="1"/>
</dbReference>
<reference evidence="13" key="1">
    <citation type="submission" date="2017-09" db="EMBL/GenBank/DDBJ databases">
        <title>Depth-based differentiation of microbial function through sediment-hosted aquifers and enrichment of novel symbionts in the deep terrestrial subsurface.</title>
        <authorList>
            <person name="Probst A.J."/>
            <person name="Ladd B."/>
            <person name="Jarett J.K."/>
            <person name="Geller-Mcgrath D.E."/>
            <person name="Sieber C.M.K."/>
            <person name="Emerson J.B."/>
            <person name="Anantharaman K."/>
            <person name="Thomas B.C."/>
            <person name="Malmstrom R."/>
            <person name="Stieglmeier M."/>
            <person name="Klingl A."/>
            <person name="Woyke T."/>
            <person name="Ryan C.M."/>
            <person name="Banfield J.F."/>
        </authorList>
    </citation>
    <scope>NUCLEOTIDE SEQUENCE [LARGE SCALE GENOMIC DNA]</scope>
</reference>
<dbReference type="HAMAP" id="MF_00104">
    <property type="entry name" value="RNase_III"/>
    <property type="match status" value="1"/>
</dbReference>
<gene>
    <name evidence="9 12" type="primary">rnc</name>
    <name evidence="12" type="ORF">COT67_03035</name>
</gene>
<feature type="binding site" evidence="9">
    <location>
        <position position="119"/>
    </location>
    <ligand>
        <name>Mg(2+)</name>
        <dbReference type="ChEBI" id="CHEBI:18420"/>
    </ligand>
</feature>
<dbReference type="EMBL" id="PEZL01000045">
    <property type="protein sequence ID" value="PIS13202.1"/>
    <property type="molecule type" value="Genomic_DNA"/>
</dbReference>
<name>A0A2H0WKK1_9BACT</name>
<keyword evidence="9" id="KW-0699">rRNA-binding</keyword>
<dbReference type="Gene3D" id="3.30.160.20">
    <property type="match status" value="1"/>
</dbReference>
<dbReference type="InterPro" id="IPR000999">
    <property type="entry name" value="RNase_III_dom"/>
</dbReference>
<feature type="binding site" evidence="9">
    <location>
        <position position="122"/>
    </location>
    <ligand>
        <name>Mg(2+)</name>
        <dbReference type="ChEBI" id="CHEBI:18420"/>
    </ligand>
</feature>
<comment type="similarity">
    <text evidence="2">Belongs to the ribonuclease III family.</text>
</comment>
<comment type="cofactor">
    <cofactor evidence="9">
        <name>Mg(2+)</name>
        <dbReference type="ChEBI" id="CHEBI:18420"/>
    </cofactor>
</comment>
<evidence type="ECO:0000256" key="9">
    <source>
        <dbReference type="HAMAP-Rule" id="MF_00104"/>
    </source>
</evidence>
<dbReference type="NCBIfam" id="TIGR02191">
    <property type="entry name" value="RNaseIII"/>
    <property type="match status" value="1"/>
</dbReference>
<dbReference type="InterPro" id="IPR011907">
    <property type="entry name" value="RNase_III"/>
</dbReference>
<feature type="active site" evidence="9">
    <location>
        <position position="50"/>
    </location>
</feature>
<evidence type="ECO:0000313" key="12">
    <source>
        <dbReference type="EMBL" id="PIS13202.1"/>
    </source>
</evidence>
<evidence type="ECO:0000256" key="1">
    <source>
        <dbReference type="ARBA" id="ARBA00000109"/>
    </source>
</evidence>
<feature type="binding site" evidence="9">
    <location>
        <position position="46"/>
    </location>
    <ligand>
        <name>Mg(2+)</name>
        <dbReference type="ChEBI" id="CHEBI:18420"/>
    </ligand>
</feature>
<evidence type="ECO:0000256" key="3">
    <source>
        <dbReference type="ARBA" id="ARBA00022552"/>
    </source>
</evidence>
<dbReference type="SUPFAM" id="SSF54768">
    <property type="entry name" value="dsRNA-binding domain-like"/>
    <property type="match status" value="1"/>
</dbReference>
<comment type="function">
    <text evidence="9">Digests double-stranded RNA. Involved in the processing of primary rRNA transcript to yield the immediate precursors to the large and small rRNAs (23S and 16S). Processes some mRNAs, and tRNAs when they are encoded in the rRNA operon. Processes pre-crRNA and tracrRNA of type II CRISPR loci if present in the organism.</text>
</comment>
<evidence type="ECO:0000313" key="13">
    <source>
        <dbReference type="Proteomes" id="UP000230353"/>
    </source>
</evidence>
<accession>A0A2H0WKK1</accession>
<dbReference type="GO" id="GO:0019843">
    <property type="term" value="F:rRNA binding"/>
    <property type="evidence" value="ECO:0007669"/>
    <property type="project" value="UniProtKB-KW"/>
</dbReference>
<comment type="subunit">
    <text evidence="9">Homodimer.</text>
</comment>
<dbReference type="Proteomes" id="UP000230353">
    <property type="component" value="Unassembled WGS sequence"/>
</dbReference>